<dbReference type="PANTHER" id="PTHR13887">
    <property type="entry name" value="GLUTATHIONE S-TRANSFERASE KAPPA"/>
    <property type="match status" value="1"/>
</dbReference>
<proteinExistence type="predicted"/>
<evidence type="ECO:0000313" key="3">
    <source>
        <dbReference type="Proteomes" id="UP001476583"/>
    </source>
</evidence>
<feature type="domain" description="DSBA-like thioredoxin" evidence="1">
    <location>
        <begin position="9"/>
        <end position="192"/>
    </location>
</feature>
<dbReference type="SUPFAM" id="SSF52833">
    <property type="entry name" value="Thioredoxin-like"/>
    <property type="match status" value="1"/>
</dbReference>
<dbReference type="Pfam" id="PF01323">
    <property type="entry name" value="DSBA"/>
    <property type="match status" value="1"/>
</dbReference>
<name>A0ABZ2RIH4_ECTME</name>
<dbReference type="InterPro" id="IPR001853">
    <property type="entry name" value="DSBA-like_thioredoxin_dom"/>
</dbReference>
<dbReference type="EMBL" id="CP148074">
    <property type="protein sequence ID" value="WXL26377.1"/>
    <property type="molecule type" value="Genomic_DNA"/>
</dbReference>
<dbReference type="Gene3D" id="3.40.30.10">
    <property type="entry name" value="Glutaredoxin"/>
    <property type="match status" value="1"/>
</dbReference>
<protein>
    <submittedName>
        <fullName evidence="2">DsbA family protein</fullName>
    </submittedName>
</protein>
<keyword evidence="3" id="KW-1185">Reference proteome</keyword>
<dbReference type="Proteomes" id="UP001476583">
    <property type="component" value="Chromosome"/>
</dbReference>
<evidence type="ECO:0000313" key="2">
    <source>
        <dbReference type="EMBL" id="WXL26377.1"/>
    </source>
</evidence>
<reference evidence="2 3" key="1">
    <citation type="submission" date="2024-03" db="EMBL/GenBank/DDBJ databases">
        <title>Complete genome of BD2.</title>
        <authorList>
            <person name="Cao G."/>
        </authorList>
    </citation>
    <scope>NUCLEOTIDE SEQUENCE [LARGE SCALE GENOMIC DNA]</scope>
    <source>
        <strain evidence="2 3">BD2</strain>
    </source>
</reference>
<gene>
    <name evidence="2" type="ORF">WG219_02485</name>
</gene>
<dbReference type="CDD" id="cd03025">
    <property type="entry name" value="DsbA_FrnE_like"/>
    <property type="match status" value="1"/>
</dbReference>
<organism evidence="2 3">
    <name type="scientific">Ectopseudomonas mendocina</name>
    <name type="common">Pseudomonas mendocina</name>
    <dbReference type="NCBI Taxonomy" id="300"/>
    <lineage>
        <taxon>Bacteria</taxon>
        <taxon>Pseudomonadati</taxon>
        <taxon>Pseudomonadota</taxon>
        <taxon>Gammaproteobacteria</taxon>
        <taxon>Pseudomonadales</taxon>
        <taxon>Pseudomonadaceae</taxon>
        <taxon>Ectopseudomonas</taxon>
    </lineage>
</organism>
<dbReference type="PANTHER" id="PTHR13887:SF51">
    <property type="entry name" value="DSBA FAMILY PROTEIN"/>
    <property type="match status" value="1"/>
</dbReference>
<accession>A0ABZ2RIH4</accession>
<sequence length="207" mass="22976">MSKKLHYIYDPYCSWCYAISSFVQYANAHGVEVELHGGGMITGERVAAPSDELRKILKDNQPKITELAGVQFSDSYYQTLDQDWVMNSIPPSAAVVAAQQSAGKGLEMIKAIQAAQFQKGWVISEQSTIDRLAEELSLNNEAFKSAYAQLIGGEITQHFADTRALMEKRGAKGFPTLLLELNGKQSLIPTQNVYGNQDAWREILKLT</sequence>
<evidence type="ECO:0000259" key="1">
    <source>
        <dbReference type="Pfam" id="PF01323"/>
    </source>
</evidence>
<dbReference type="InterPro" id="IPR036249">
    <property type="entry name" value="Thioredoxin-like_sf"/>
</dbReference>